<dbReference type="EMBL" id="QPJC01000021">
    <property type="protein sequence ID" value="RCW38519.1"/>
    <property type="molecule type" value="Genomic_DNA"/>
</dbReference>
<dbReference type="Proteomes" id="UP000253495">
    <property type="component" value="Unassembled WGS sequence"/>
</dbReference>
<evidence type="ECO:0000313" key="1">
    <source>
        <dbReference type="EMBL" id="RCW38519.1"/>
    </source>
</evidence>
<keyword evidence="2" id="KW-1185">Reference proteome</keyword>
<organism evidence="1 2">
    <name type="scientific">Halopolyspora algeriensis</name>
    <dbReference type="NCBI Taxonomy" id="1500506"/>
    <lineage>
        <taxon>Bacteria</taxon>
        <taxon>Bacillati</taxon>
        <taxon>Actinomycetota</taxon>
        <taxon>Actinomycetes</taxon>
        <taxon>Actinomycetes incertae sedis</taxon>
        <taxon>Halopolyspora</taxon>
    </lineage>
</organism>
<sequence>MIHLLTEQPEDSFDIDWHYVQAGNDYTRAVEDLHRWEEQTAQAVANRDRARREIIATLRSAGLSQRAIAEVIGTSHQRVAQLMAETS</sequence>
<gene>
    <name evidence="1" type="ORF">DFQ14_12121</name>
</gene>
<dbReference type="AlphaFoldDB" id="A0A368VBH5"/>
<accession>A0A368VBH5</accession>
<evidence type="ECO:0008006" key="3">
    <source>
        <dbReference type="Google" id="ProtNLM"/>
    </source>
</evidence>
<reference evidence="1 2" key="1">
    <citation type="submission" date="2018-07" db="EMBL/GenBank/DDBJ databases">
        <title>Genomic Encyclopedia of Type Strains, Phase III (KMG-III): the genomes of soil and plant-associated and newly described type strains.</title>
        <authorList>
            <person name="Whitman W."/>
        </authorList>
    </citation>
    <scope>NUCLEOTIDE SEQUENCE [LARGE SCALE GENOMIC DNA]</scope>
    <source>
        <strain evidence="1 2">CECT 8575</strain>
    </source>
</reference>
<proteinExistence type="predicted"/>
<comment type="caution">
    <text evidence="1">The sequence shown here is derived from an EMBL/GenBank/DDBJ whole genome shotgun (WGS) entry which is preliminary data.</text>
</comment>
<protein>
    <recommendedName>
        <fullName evidence="3">Homeodomain-like domain-containing protein</fullName>
    </recommendedName>
</protein>
<name>A0A368VBH5_9ACTN</name>
<evidence type="ECO:0000313" key="2">
    <source>
        <dbReference type="Proteomes" id="UP000253495"/>
    </source>
</evidence>